<dbReference type="Gene3D" id="3.10.100.10">
    <property type="entry name" value="Mannose-Binding Protein A, subunit A"/>
    <property type="match status" value="1"/>
</dbReference>
<dbReference type="InterPro" id="IPR016187">
    <property type="entry name" value="CTDL_fold"/>
</dbReference>
<dbReference type="SUPFAM" id="SSF56436">
    <property type="entry name" value="C-type lectin-like"/>
    <property type="match status" value="1"/>
</dbReference>
<protein>
    <recommendedName>
        <fullName evidence="2">C-type lectin domain-containing protein</fullName>
    </recommendedName>
</protein>
<dbReference type="PROSITE" id="PS00615">
    <property type="entry name" value="C_TYPE_LECTIN_1"/>
    <property type="match status" value="1"/>
</dbReference>
<sequence length="169" mass="19672">MYLSAYTAQQDVRKYYILFMATCCLNSYFDSSAELSCSGPDWYEFGEFCYKPYGDKKTWHAARGECRKLGADLVSIQSMTEQSWLESYLYMGKTTNDVWIGLNDMGFSGLFSWSDNHWVTFTYWAPGEPNNHQGFNEDCVEMFYQTGRWNDVPCTELNTYICCKFKPPS</sequence>
<dbReference type="PROSITE" id="PS50041">
    <property type="entry name" value="C_TYPE_LECTIN_2"/>
    <property type="match status" value="1"/>
</dbReference>
<evidence type="ECO:0000313" key="4">
    <source>
        <dbReference type="Proteomes" id="UP000694402"/>
    </source>
</evidence>
<organism evidence="3 4">
    <name type="scientific">Oncorhynchus tshawytscha</name>
    <name type="common">Chinook salmon</name>
    <name type="synonym">Salmo tshawytscha</name>
    <dbReference type="NCBI Taxonomy" id="74940"/>
    <lineage>
        <taxon>Eukaryota</taxon>
        <taxon>Metazoa</taxon>
        <taxon>Chordata</taxon>
        <taxon>Craniata</taxon>
        <taxon>Vertebrata</taxon>
        <taxon>Euteleostomi</taxon>
        <taxon>Actinopterygii</taxon>
        <taxon>Neopterygii</taxon>
        <taxon>Teleostei</taxon>
        <taxon>Protacanthopterygii</taxon>
        <taxon>Salmoniformes</taxon>
        <taxon>Salmonidae</taxon>
        <taxon>Salmoninae</taxon>
        <taxon>Oncorhynchus</taxon>
    </lineage>
</organism>
<dbReference type="Pfam" id="PF00059">
    <property type="entry name" value="Lectin_C"/>
    <property type="match status" value="1"/>
</dbReference>
<name>A0A8C8C8X3_ONCTS</name>
<reference evidence="3" key="1">
    <citation type="submission" date="2025-08" db="UniProtKB">
        <authorList>
            <consortium name="Ensembl"/>
        </authorList>
    </citation>
    <scope>IDENTIFICATION</scope>
</reference>
<dbReference type="InterPro" id="IPR016186">
    <property type="entry name" value="C-type_lectin-like/link_sf"/>
</dbReference>
<dbReference type="PANTHER" id="PTHR22803">
    <property type="entry name" value="MANNOSE, PHOSPHOLIPASE, LECTIN RECEPTOR RELATED"/>
    <property type="match status" value="1"/>
</dbReference>
<accession>A0A8C8C8X3</accession>
<dbReference type="InterPro" id="IPR050111">
    <property type="entry name" value="C-type_lectin/snaclec_domain"/>
</dbReference>
<evidence type="ECO:0000256" key="1">
    <source>
        <dbReference type="ARBA" id="ARBA00023157"/>
    </source>
</evidence>
<dbReference type="InterPro" id="IPR018378">
    <property type="entry name" value="C-type_lectin_CS"/>
</dbReference>
<proteinExistence type="predicted"/>
<reference evidence="3" key="2">
    <citation type="submission" date="2025-09" db="UniProtKB">
        <authorList>
            <consortium name="Ensembl"/>
        </authorList>
    </citation>
    <scope>IDENTIFICATION</scope>
</reference>
<dbReference type="AlphaFoldDB" id="A0A8C8C8X3"/>
<keyword evidence="4" id="KW-1185">Reference proteome</keyword>
<keyword evidence="1" id="KW-1015">Disulfide bond</keyword>
<dbReference type="Proteomes" id="UP000694402">
    <property type="component" value="Unassembled WGS sequence"/>
</dbReference>
<dbReference type="GeneTree" id="ENSGT01050000244842"/>
<feature type="domain" description="C-type lectin" evidence="2">
    <location>
        <begin position="45"/>
        <end position="163"/>
    </location>
</feature>
<dbReference type="InterPro" id="IPR001304">
    <property type="entry name" value="C-type_lectin-like"/>
</dbReference>
<dbReference type="Ensembl" id="ENSOTST00005009500.2">
    <property type="protein sequence ID" value="ENSOTSP00005008611.1"/>
    <property type="gene ID" value="ENSOTSG00005004670.2"/>
</dbReference>
<gene>
    <name evidence="3" type="primary">LOC112257333</name>
</gene>
<dbReference type="SMART" id="SM00034">
    <property type="entry name" value="CLECT"/>
    <property type="match status" value="1"/>
</dbReference>
<evidence type="ECO:0000313" key="3">
    <source>
        <dbReference type="Ensembl" id="ENSOTSP00005008611.1"/>
    </source>
</evidence>
<evidence type="ECO:0000259" key="2">
    <source>
        <dbReference type="PROSITE" id="PS50041"/>
    </source>
</evidence>